<dbReference type="Proteomes" id="UP001197492">
    <property type="component" value="Unassembled WGS sequence"/>
</dbReference>
<dbReference type="Proteomes" id="UP001196408">
    <property type="component" value="Unassembled WGS sequence"/>
</dbReference>
<dbReference type="AlphaFoldDB" id="A0AAW4MUN3"/>
<evidence type="ECO:0000313" key="4">
    <source>
        <dbReference type="Proteomes" id="UP001197492"/>
    </source>
</evidence>
<dbReference type="EMBL" id="JAHOEF010000036">
    <property type="protein sequence ID" value="MBV3382905.1"/>
    <property type="molecule type" value="Genomic_DNA"/>
</dbReference>
<accession>A0AAW4MUN3</accession>
<dbReference type="EMBL" id="JAHOEL010000036">
    <property type="protein sequence ID" value="MBV3392943.1"/>
    <property type="molecule type" value="Genomic_DNA"/>
</dbReference>
<comment type="caution">
    <text evidence="1">The sequence shown here is derived from an EMBL/GenBank/DDBJ whole genome shotgun (WGS) entry which is preliminary data.</text>
</comment>
<sequence length="190" mass="21865">MKKELPIMIFHKGNQDYYGGDQDWFSDEWARRAGCASVCAADMACFYEHKLDISYPDFLVLMTKMFKLNTPGIMGFPYFYKFAKNFKKYMKHIGLDVEPIYQKITESPEQGVHFVKTAIDQGHPIGMLILTHEAQILEEETWHWMCITGYEETASDTSIIFSSCGERVCVGASTLFNKSHKNIVKLVTFD</sequence>
<dbReference type="RefSeq" id="WP_217747712.1">
    <property type="nucleotide sequence ID" value="NZ_JAHOEB010000034.1"/>
</dbReference>
<evidence type="ECO:0000313" key="1">
    <source>
        <dbReference type="EMBL" id="MBV3382905.1"/>
    </source>
</evidence>
<evidence type="ECO:0000313" key="2">
    <source>
        <dbReference type="EMBL" id="MBV3392943.1"/>
    </source>
</evidence>
<organism evidence="1 3">
    <name type="scientific">Catenibacterium mitsuokai</name>
    <dbReference type="NCBI Taxonomy" id="100886"/>
    <lineage>
        <taxon>Bacteria</taxon>
        <taxon>Bacillati</taxon>
        <taxon>Bacillota</taxon>
        <taxon>Erysipelotrichia</taxon>
        <taxon>Erysipelotrichales</taxon>
        <taxon>Coprobacillaceae</taxon>
        <taxon>Catenibacterium</taxon>
    </lineage>
</organism>
<reference evidence="1 4" key="1">
    <citation type="submission" date="2021-06" db="EMBL/GenBank/DDBJ databases">
        <title>Collection of gut derived symbiotic bacterial strains cultured from healthy donors.</title>
        <authorList>
            <person name="Lin H."/>
            <person name="Littmann E."/>
            <person name="Pamer E.G."/>
        </authorList>
    </citation>
    <scope>NUCLEOTIDE SEQUENCE</scope>
    <source>
        <strain evidence="2 4">MSK.21.70</strain>
        <strain evidence="1">MSK.21.82</strain>
    </source>
</reference>
<gene>
    <name evidence="1" type="ORF">KSV97_06660</name>
    <name evidence="2" type="ORF">KSW06_06700</name>
</gene>
<keyword evidence="4" id="KW-1185">Reference proteome</keyword>
<protein>
    <submittedName>
        <fullName evidence="1">BtrH N-terminal domain-containing protein</fullName>
    </submittedName>
</protein>
<name>A0AAW4MUN3_9FIRM</name>
<proteinExistence type="predicted"/>
<evidence type="ECO:0000313" key="3">
    <source>
        <dbReference type="Proteomes" id="UP001196408"/>
    </source>
</evidence>